<proteinExistence type="predicted"/>
<evidence type="ECO:0000313" key="2">
    <source>
        <dbReference type="Proteomes" id="UP001162162"/>
    </source>
</evidence>
<gene>
    <name evidence="1" type="ORF">NQ318_007494</name>
</gene>
<accession>A0AAV8YFR4</accession>
<protein>
    <recommendedName>
        <fullName evidence="3">DDE Tnp4 domain-containing protein</fullName>
    </recommendedName>
</protein>
<dbReference type="EMBL" id="JAPWTK010000118">
    <property type="protein sequence ID" value="KAJ8949396.1"/>
    <property type="molecule type" value="Genomic_DNA"/>
</dbReference>
<name>A0AAV8YFR4_9CUCU</name>
<keyword evidence="2" id="KW-1185">Reference proteome</keyword>
<comment type="caution">
    <text evidence="1">The sequence shown here is derived from an EMBL/GenBank/DDBJ whole genome shotgun (WGS) entry which is preliminary data.</text>
</comment>
<sequence length="97" mass="11295">MADPEYYKSEPVDICKSGIGIEKEFSWNELFVTICNAHLRMMGIVPRWPGSSHDQTIYNNSRVKRRLQDNEFGTFEYFNIFGRQSVSCPLKSSKYTC</sequence>
<organism evidence="1 2">
    <name type="scientific">Aromia moschata</name>
    <dbReference type="NCBI Taxonomy" id="1265417"/>
    <lineage>
        <taxon>Eukaryota</taxon>
        <taxon>Metazoa</taxon>
        <taxon>Ecdysozoa</taxon>
        <taxon>Arthropoda</taxon>
        <taxon>Hexapoda</taxon>
        <taxon>Insecta</taxon>
        <taxon>Pterygota</taxon>
        <taxon>Neoptera</taxon>
        <taxon>Endopterygota</taxon>
        <taxon>Coleoptera</taxon>
        <taxon>Polyphaga</taxon>
        <taxon>Cucujiformia</taxon>
        <taxon>Chrysomeloidea</taxon>
        <taxon>Cerambycidae</taxon>
        <taxon>Cerambycinae</taxon>
        <taxon>Callichromatini</taxon>
        <taxon>Aromia</taxon>
    </lineage>
</organism>
<reference evidence="1" key="1">
    <citation type="journal article" date="2023" name="Insect Mol. Biol.">
        <title>Genome sequencing provides insights into the evolution of gene families encoding plant cell wall-degrading enzymes in longhorned beetles.</title>
        <authorList>
            <person name="Shin N.R."/>
            <person name="Okamura Y."/>
            <person name="Kirsch R."/>
            <person name="Pauchet Y."/>
        </authorList>
    </citation>
    <scope>NUCLEOTIDE SEQUENCE</scope>
    <source>
        <strain evidence="1">AMC_N1</strain>
    </source>
</reference>
<dbReference type="AlphaFoldDB" id="A0AAV8YFR4"/>
<evidence type="ECO:0000313" key="1">
    <source>
        <dbReference type="EMBL" id="KAJ8949396.1"/>
    </source>
</evidence>
<evidence type="ECO:0008006" key="3">
    <source>
        <dbReference type="Google" id="ProtNLM"/>
    </source>
</evidence>
<dbReference type="Proteomes" id="UP001162162">
    <property type="component" value="Unassembled WGS sequence"/>
</dbReference>